<dbReference type="PANTHER" id="PTHR48065">
    <property type="entry name" value="OS10G0469600 PROTEIN"/>
    <property type="match status" value="1"/>
</dbReference>
<dbReference type="Pfam" id="PF00560">
    <property type="entry name" value="LRR_1"/>
    <property type="match status" value="2"/>
</dbReference>
<protein>
    <submittedName>
        <fullName evidence="1">Uncharacterized protein</fullName>
    </submittedName>
</protein>
<dbReference type="InterPro" id="IPR001611">
    <property type="entry name" value="Leu-rich_rpt"/>
</dbReference>
<reference evidence="1" key="1">
    <citation type="submission" date="2014-09" db="EMBL/GenBank/DDBJ databases">
        <authorList>
            <person name="Magalhaes I.L.F."/>
            <person name="Oliveira U."/>
            <person name="Santos F.R."/>
            <person name="Vidigal T.H.D.A."/>
            <person name="Brescovit A.D."/>
            <person name="Santos A.J."/>
        </authorList>
    </citation>
    <scope>NUCLEOTIDE SEQUENCE</scope>
    <source>
        <tissue evidence="1">Shoot tissue taken approximately 20 cm above the soil surface</tissue>
    </source>
</reference>
<evidence type="ECO:0000313" key="1">
    <source>
        <dbReference type="EMBL" id="JAD88501.1"/>
    </source>
</evidence>
<sequence length="128" mass="14065">MLIGTIPSSFGNLLNLVYLSSRFNNLQGVISTSLYNLSSLQKLDLQNNKFGGSLPNYYGDKFPQLWSLALNGNKFHGHIPLSLFNCLMLELIQLDNNSFSGTIPSSVGIRDCPNCALTTMKVRGKSCC</sequence>
<dbReference type="EMBL" id="GBRH01209394">
    <property type="protein sequence ID" value="JAD88501.1"/>
    <property type="molecule type" value="Transcribed_RNA"/>
</dbReference>
<dbReference type="AlphaFoldDB" id="A0A0A9DL37"/>
<proteinExistence type="predicted"/>
<organism evidence="1">
    <name type="scientific">Arundo donax</name>
    <name type="common">Giant reed</name>
    <name type="synonym">Donax arundinaceus</name>
    <dbReference type="NCBI Taxonomy" id="35708"/>
    <lineage>
        <taxon>Eukaryota</taxon>
        <taxon>Viridiplantae</taxon>
        <taxon>Streptophyta</taxon>
        <taxon>Embryophyta</taxon>
        <taxon>Tracheophyta</taxon>
        <taxon>Spermatophyta</taxon>
        <taxon>Magnoliopsida</taxon>
        <taxon>Liliopsida</taxon>
        <taxon>Poales</taxon>
        <taxon>Poaceae</taxon>
        <taxon>PACMAD clade</taxon>
        <taxon>Arundinoideae</taxon>
        <taxon>Arundineae</taxon>
        <taxon>Arundo</taxon>
    </lineage>
</organism>
<accession>A0A0A9DL37</accession>
<dbReference type="PANTHER" id="PTHR48065:SF72">
    <property type="entry name" value="LEUCINE-RICH REPEAT-CONTAINING N-TERMINAL PLANT-TYPE DOMAIN-CONTAINING PROTEIN"/>
    <property type="match status" value="1"/>
</dbReference>
<reference evidence="1" key="2">
    <citation type="journal article" date="2015" name="Data Brief">
        <title>Shoot transcriptome of the giant reed, Arundo donax.</title>
        <authorList>
            <person name="Barrero R.A."/>
            <person name="Guerrero F.D."/>
            <person name="Moolhuijzen P."/>
            <person name="Goolsby J.A."/>
            <person name="Tidwell J."/>
            <person name="Bellgard S.E."/>
            <person name="Bellgard M.I."/>
        </authorList>
    </citation>
    <scope>NUCLEOTIDE SEQUENCE</scope>
    <source>
        <tissue evidence="1">Shoot tissue taken approximately 20 cm above the soil surface</tissue>
    </source>
</reference>
<dbReference type="SUPFAM" id="SSF52058">
    <property type="entry name" value="L domain-like"/>
    <property type="match status" value="1"/>
</dbReference>
<name>A0A0A9DL37_ARUDO</name>
<dbReference type="InterPro" id="IPR032675">
    <property type="entry name" value="LRR_dom_sf"/>
</dbReference>
<dbReference type="Gene3D" id="3.80.10.10">
    <property type="entry name" value="Ribonuclease Inhibitor"/>
    <property type="match status" value="1"/>
</dbReference>